<dbReference type="Gramene" id="PNW77778">
    <property type="protein sequence ID" value="PNW77778"/>
    <property type="gene ID" value="CHLRE_10g451350v5"/>
</dbReference>
<dbReference type="KEGG" id="cre:CHLRE_10g451350v5"/>
<dbReference type="InterPro" id="IPR013083">
    <property type="entry name" value="Znf_RING/FYVE/PHD"/>
</dbReference>
<dbReference type="RefSeq" id="XP_001698513.2">
    <property type="nucleotide sequence ID" value="XM_001698461.3"/>
</dbReference>
<protein>
    <recommendedName>
        <fullName evidence="4">RING-type domain-containing protein</fullName>
    </recommendedName>
</protein>
<evidence type="ECO:0000256" key="1">
    <source>
        <dbReference type="SAM" id="MobiDB-lite"/>
    </source>
</evidence>
<evidence type="ECO:0008006" key="4">
    <source>
        <dbReference type="Google" id="ProtNLM"/>
    </source>
</evidence>
<dbReference type="Gene3D" id="3.30.40.10">
    <property type="entry name" value="Zinc/RING finger domain, C3HC4 (zinc finger)"/>
    <property type="match status" value="1"/>
</dbReference>
<dbReference type="GeneID" id="5724065"/>
<proteinExistence type="predicted"/>
<dbReference type="AlphaFoldDB" id="A0A2K3DB65"/>
<dbReference type="ExpressionAtlas" id="A0A2K3DB65">
    <property type="expression patterns" value="baseline"/>
</dbReference>
<gene>
    <name evidence="2" type="ORF">CHLRE_10g451350v5</name>
</gene>
<evidence type="ECO:0000313" key="2">
    <source>
        <dbReference type="EMBL" id="PNW77778.1"/>
    </source>
</evidence>
<name>A0A2K3DB65_CHLRE</name>
<sequence length="108" mass="12196">MEVDLKPVDPKPEGQELCVRCHKEPIKYMTLPCRHKTLCTHCAARVATGGKCITCHQFFSKLKHIPEPGEEQEEDTEEEEDEDGRKGADDEDEDEEEADGRTNGVVRA</sequence>
<feature type="region of interest" description="Disordered" evidence="1">
    <location>
        <begin position="63"/>
        <end position="108"/>
    </location>
</feature>
<dbReference type="EMBL" id="CM008971">
    <property type="protein sequence ID" value="PNW77778.1"/>
    <property type="molecule type" value="Genomic_DNA"/>
</dbReference>
<feature type="compositionally biased region" description="Acidic residues" evidence="1">
    <location>
        <begin position="89"/>
        <end position="98"/>
    </location>
</feature>
<feature type="compositionally biased region" description="Acidic residues" evidence="1">
    <location>
        <begin position="68"/>
        <end position="82"/>
    </location>
</feature>
<accession>A0A2K3DB65</accession>
<dbReference type="InParanoid" id="A0A2K3DB65"/>
<evidence type="ECO:0000313" key="3">
    <source>
        <dbReference type="Proteomes" id="UP000006906"/>
    </source>
</evidence>
<dbReference type="Proteomes" id="UP000006906">
    <property type="component" value="Chromosome 10"/>
</dbReference>
<dbReference type="PaxDb" id="3055-EDP08006"/>
<keyword evidence="3" id="KW-1185">Reference proteome</keyword>
<organism evidence="2 3">
    <name type="scientific">Chlamydomonas reinhardtii</name>
    <name type="common">Chlamydomonas smithii</name>
    <dbReference type="NCBI Taxonomy" id="3055"/>
    <lineage>
        <taxon>Eukaryota</taxon>
        <taxon>Viridiplantae</taxon>
        <taxon>Chlorophyta</taxon>
        <taxon>core chlorophytes</taxon>
        <taxon>Chlorophyceae</taxon>
        <taxon>CS clade</taxon>
        <taxon>Chlamydomonadales</taxon>
        <taxon>Chlamydomonadaceae</taxon>
        <taxon>Chlamydomonas</taxon>
    </lineage>
</organism>
<reference evidence="2 3" key="1">
    <citation type="journal article" date="2007" name="Science">
        <title>The Chlamydomonas genome reveals the evolution of key animal and plant functions.</title>
        <authorList>
            <person name="Merchant S.S."/>
            <person name="Prochnik S.E."/>
            <person name="Vallon O."/>
            <person name="Harris E.H."/>
            <person name="Karpowicz S.J."/>
            <person name="Witman G.B."/>
            <person name="Terry A."/>
            <person name="Salamov A."/>
            <person name="Fritz-Laylin L.K."/>
            <person name="Marechal-Drouard L."/>
            <person name="Marshall W.F."/>
            <person name="Qu L.H."/>
            <person name="Nelson D.R."/>
            <person name="Sanderfoot A.A."/>
            <person name="Spalding M.H."/>
            <person name="Kapitonov V.V."/>
            <person name="Ren Q."/>
            <person name="Ferris P."/>
            <person name="Lindquist E."/>
            <person name="Shapiro H."/>
            <person name="Lucas S.M."/>
            <person name="Grimwood J."/>
            <person name="Schmutz J."/>
            <person name="Cardol P."/>
            <person name="Cerutti H."/>
            <person name="Chanfreau G."/>
            <person name="Chen C.L."/>
            <person name="Cognat V."/>
            <person name="Croft M.T."/>
            <person name="Dent R."/>
            <person name="Dutcher S."/>
            <person name="Fernandez E."/>
            <person name="Fukuzawa H."/>
            <person name="Gonzalez-Ballester D."/>
            <person name="Gonzalez-Halphen D."/>
            <person name="Hallmann A."/>
            <person name="Hanikenne M."/>
            <person name="Hippler M."/>
            <person name="Inwood W."/>
            <person name="Jabbari K."/>
            <person name="Kalanon M."/>
            <person name="Kuras R."/>
            <person name="Lefebvre P.A."/>
            <person name="Lemaire S.D."/>
            <person name="Lobanov A.V."/>
            <person name="Lohr M."/>
            <person name="Manuell A."/>
            <person name="Meier I."/>
            <person name="Mets L."/>
            <person name="Mittag M."/>
            <person name="Mittelmeier T."/>
            <person name="Moroney J.V."/>
            <person name="Moseley J."/>
            <person name="Napoli C."/>
            <person name="Nedelcu A.M."/>
            <person name="Niyogi K."/>
            <person name="Novoselov S.V."/>
            <person name="Paulsen I.T."/>
            <person name="Pazour G."/>
            <person name="Purton S."/>
            <person name="Ral J.P."/>
            <person name="Riano-Pachon D.M."/>
            <person name="Riekhof W."/>
            <person name="Rymarquis L."/>
            <person name="Schroda M."/>
            <person name="Stern D."/>
            <person name="Umen J."/>
            <person name="Willows R."/>
            <person name="Wilson N."/>
            <person name="Zimmer S.L."/>
            <person name="Allmer J."/>
            <person name="Balk J."/>
            <person name="Bisova K."/>
            <person name="Chen C.J."/>
            <person name="Elias M."/>
            <person name="Gendler K."/>
            <person name="Hauser C."/>
            <person name="Lamb M.R."/>
            <person name="Ledford H."/>
            <person name="Long J.C."/>
            <person name="Minagawa J."/>
            <person name="Page M.D."/>
            <person name="Pan J."/>
            <person name="Pootakham W."/>
            <person name="Roje S."/>
            <person name="Rose A."/>
            <person name="Stahlberg E."/>
            <person name="Terauchi A.M."/>
            <person name="Yang P."/>
            <person name="Ball S."/>
            <person name="Bowler C."/>
            <person name="Dieckmann C.L."/>
            <person name="Gladyshev V.N."/>
            <person name="Green P."/>
            <person name="Jorgensen R."/>
            <person name="Mayfield S."/>
            <person name="Mueller-Roeber B."/>
            <person name="Rajamani S."/>
            <person name="Sayre R.T."/>
            <person name="Brokstein P."/>
            <person name="Dubchak I."/>
            <person name="Goodstein D."/>
            <person name="Hornick L."/>
            <person name="Huang Y.W."/>
            <person name="Jhaveri J."/>
            <person name="Luo Y."/>
            <person name="Martinez D."/>
            <person name="Ngau W.C."/>
            <person name="Otillar B."/>
            <person name="Poliakov A."/>
            <person name="Porter A."/>
            <person name="Szajkowski L."/>
            <person name="Werner G."/>
            <person name="Zhou K."/>
            <person name="Grigoriev I.V."/>
            <person name="Rokhsar D.S."/>
            <person name="Grossman A.R."/>
        </authorList>
    </citation>
    <scope>NUCLEOTIDE SEQUENCE [LARGE SCALE GENOMIC DNA]</scope>
    <source>
        <strain evidence="3">CC-503</strain>
    </source>
</reference>
<dbReference type="Pfam" id="PF13920">
    <property type="entry name" value="zf-C3HC4_3"/>
    <property type="match status" value="1"/>
</dbReference>
<dbReference type="OrthoDB" id="269956at2759"/>